<name>A0ABN8HFC0_9BACT</name>
<protein>
    <recommendedName>
        <fullName evidence="3">Transglutaminase-like domain-containing protein</fullName>
    </recommendedName>
</protein>
<keyword evidence="2" id="KW-0732">Signal</keyword>
<feature type="domain" description="Transglutaminase-like" evidence="3">
    <location>
        <begin position="283"/>
        <end position="345"/>
    </location>
</feature>
<dbReference type="SUPFAM" id="SSF54001">
    <property type="entry name" value="Cysteine proteinases"/>
    <property type="match status" value="1"/>
</dbReference>
<dbReference type="Gene3D" id="3.10.620.30">
    <property type="match status" value="1"/>
</dbReference>
<feature type="compositionally biased region" description="Polar residues" evidence="1">
    <location>
        <begin position="90"/>
        <end position="111"/>
    </location>
</feature>
<dbReference type="PANTHER" id="PTHR33490:SF3">
    <property type="entry name" value="CONSERVED INTEGRAL MEMBRANE PROTEIN"/>
    <property type="match status" value="1"/>
</dbReference>
<dbReference type="PANTHER" id="PTHR33490">
    <property type="entry name" value="BLR5614 PROTEIN-RELATED"/>
    <property type="match status" value="1"/>
</dbReference>
<evidence type="ECO:0000313" key="4">
    <source>
        <dbReference type="EMBL" id="CAH2031560.1"/>
    </source>
</evidence>
<feature type="chain" id="PRO_5045038994" description="Transglutaminase-like domain-containing protein" evidence="2">
    <location>
        <begin position="32"/>
        <end position="414"/>
    </location>
</feature>
<proteinExistence type="predicted"/>
<feature type="region of interest" description="Disordered" evidence="1">
    <location>
        <begin position="45"/>
        <end position="120"/>
    </location>
</feature>
<organism evidence="4 5">
    <name type="scientific">Trichlorobacter ammonificans</name>
    <dbReference type="NCBI Taxonomy" id="2916410"/>
    <lineage>
        <taxon>Bacteria</taxon>
        <taxon>Pseudomonadati</taxon>
        <taxon>Thermodesulfobacteriota</taxon>
        <taxon>Desulfuromonadia</taxon>
        <taxon>Geobacterales</taxon>
        <taxon>Geobacteraceae</taxon>
        <taxon>Trichlorobacter</taxon>
    </lineage>
</organism>
<dbReference type="EMBL" id="OW150024">
    <property type="protein sequence ID" value="CAH2031560.1"/>
    <property type="molecule type" value="Genomic_DNA"/>
</dbReference>
<keyword evidence="5" id="KW-1185">Reference proteome</keyword>
<evidence type="ECO:0000256" key="1">
    <source>
        <dbReference type="SAM" id="MobiDB-lite"/>
    </source>
</evidence>
<dbReference type="RefSeq" id="WP_305732377.1">
    <property type="nucleotide sequence ID" value="NZ_OW150024.1"/>
</dbReference>
<dbReference type="SMART" id="SM00460">
    <property type="entry name" value="TGc"/>
    <property type="match status" value="1"/>
</dbReference>
<evidence type="ECO:0000256" key="2">
    <source>
        <dbReference type="SAM" id="SignalP"/>
    </source>
</evidence>
<evidence type="ECO:0000313" key="5">
    <source>
        <dbReference type="Proteomes" id="UP001295463"/>
    </source>
</evidence>
<dbReference type="InterPro" id="IPR002931">
    <property type="entry name" value="Transglutaminase-like"/>
</dbReference>
<dbReference type="Pfam" id="PF01841">
    <property type="entry name" value="Transglut_core"/>
    <property type="match status" value="1"/>
</dbReference>
<accession>A0ABN8HFC0</accession>
<dbReference type="InterPro" id="IPR038765">
    <property type="entry name" value="Papain-like_cys_pep_sf"/>
</dbReference>
<reference evidence="4 5" key="1">
    <citation type="submission" date="2022-03" db="EMBL/GenBank/DDBJ databases">
        <authorList>
            <person name="Koch H."/>
        </authorList>
    </citation>
    <scope>NUCLEOTIDE SEQUENCE [LARGE SCALE GENOMIC DNA]</scope>
    <source>
        <strain evidence="4 5">G1</strain>
    </source>
</reference>
<gene>
    <name evidence="4" type="ORF">GEAMG1_1728</name>
</gene>
<evidence type="ECO:0000259" key="3">
    <source>
        <dbReference type="SMART" id="SM00460"/>
    </source>
</evidence>
<dbReference type="Proteomes" id="UP001295463">
    <property type="component" value="Chromosome"/>
</dbReference>
<feature type="signal peptide" evidence="2">
    <location>
        <begin position="1"/>
        <end position="31"/>
    </location>
</feature>
<sequence>MSGHSLCWSLRVVRVLFVLALAALLSHPAVADLSAASESEAIPLYEGLATPRGTDDSPGGDDEPTYRRSPAKPKQQLPQPPPRKPAPPEEQTSGDGQAKGTSTAVSSQQPPSRALQRGTERTYHVVSRVVRTDTTFSHSGGGRLKVVILMPVPSFGEFQRVENVRYSAGTLVGGPSSPNRFLRVEAPEPPAEITLEFDVAISPLAADRIDGVKPYDTASPLYRTFTVAGGPLIQPDHPAIKAMVEEIGGTALEPLEFARRAYLYQQQRFKHLGRSHGPTLDDTLRAGGGACGELSSLYISLLRSRGIPARYNLGGILRESGEWGPHAWPDFYLEGAGWIPADPSMFMPNGGAFGKRGDGYLIMGTDGGTLSVDTGSRMREIGPVQHYSYWYAYWGGAVSGNLTYRHELTTTAVR</sequence>